<feature type="region of interest" description="Disordered" evidence="1">
    <location>
        <begin position="482"/>
        <end position="516"/>
    </location>
</feature>
<organism evidence="3">
    <name type="scientific">Melampsora larici-populina (strain 98AG31 / pathotype 3-4-7)</name>
    <name type="common">Poplar leaf rust fungus</name>
    <dbReference type="NCBI Taxonomy" id="747676"/>
    <lineage>
        <taxon>Eukaryota</taxon>
        <taxon>Fungi</taxon>
        <taxon>Dikarya</taxon>
        <taxon>Basidiomycota</taxon>
        <taxon>Pucciniomycotina</taxon>
        <taxon>Pucciniomycetes</taxon>
        <taxon>Pucciniales</taxon>
        <taxon>Melampsoraceae</taxon>
        <taxon>Melampsora</taxon>
    </lineage>
</organism>
<dbReference type="HOGENOM" id="CLU_527928_0_0_1"/>
<feature type="compositionally biased region" description="Polar residues" evidence="1">
    <location>
        <begin position="390"/>
        <end position="402"/>
    </location>
</feature>
<evidence type="ECO:0000256" key="1">
    <source>
        <dbReference type="SAM" id="MobiDB-lite"/>
    </source>
</evidence>
<dbReference type="GeneID" id="18924639"/>
<feature type="compositionally biased region" description="Polar residues" evidence="1">
    <location>
        <begin position="281"/>
        <end position="296"/>
    </location>
</feature>
<feature type="compositionally biased region" description="Polar residues" evidence="1">
    <location>
        <begin position="337"/>
        <end position="346"/>
    </location>
</feature>
<feature type="region of interest" description="Disordered" evidence="1">
    <location>
        <begin position="65"/>
        <end position="438"/>
    </location>
</feature>
<feature type="compositionally biased region" description="Polar residues" evidence="1">
    <location>
        <begin position="155"/>
        <end position="169"/>
    </location>
</feature>
<dbReference type="VEuPathDB" id="FungiDB:MELLADRAFT_112323"/>
<dbReference type="OrthoDB" id="5518345at2759"/>
<reference evidence="3" key="1">
    <citation type="journal article" date="2011" name="Proc. Natl. Acad. Sci. U.S.A.">
        <title>Obligate biotrophy features unraveled by the genomic analysis of rust fungi.</title>
        <authorList>
            <person name="Duplessis S."/>
            <person name="Cuomo C.A."/>
            <person name="Lin Y.-C."/>
            <person name="Aerts A."/>
            <person name="Tisserant E."/>
            <person name="Veneault-Fourrey C."/>
            <person name="Joly D.L."/>
            <person name="Hacquard S."/>
            <person name="Amselem J."/>
            <person name="Cantarel B.L."/>
            <person name="Chiu R."/>
            <person name="Coutinho P.M."/>
            <person name="Feau N."/>
            <person name="Field M."/>
            <person name="Frey P."/>
            <person name="Gelhaye E."/>
            <person name="Goldberg J."/>
            <person name="Grabherr M.G."/>
            <person name="Kodira C.D."/>
            <person name="Kohler A."/>
            <person name="Kuees U."/>
            <person name="Lindquist E.A."/>
            <person name="Lucas S.M."/>
            <person name="Mago R."/>
            <person name="Mauceli E."/>
            <person name="Morin E."/>
            <person name="Murat C."/>
            <person name="Pangilinan J.L."/>
            <person name="Park R."/>
            <person name="Pearson M."/>
            <person name="Quesneville H."/>
            <person name="Rouhier N."/>
            <person name="Sakthikumar S."/>
            <person name="Salamov A.A."/>
            <person name="Schmutz J."/>
            <person name="Selles B."/>
            <person name="Shapiro H."/>
            <person name="Tanguay P."/>
            <person name="Tuskan G.A."/>
            <person name="Henrissat B."/>
            <person name="Van de Peer Y."/>
            <person name="Rouze P."/>
            <person name="Ellis J.G."/>
            <person name="Dodds P.N."/>
            <person name="Schein J.E."/>
            <person name="Zhong S."/>
            <person name="Hamelin R.C."/>
            <person name="Grigoriev I.V."/>
            <person name="Szabo L.J."/>
            <person name="Martin F."/>
        </authorList>
    </citation>
    <scope>NUCLEOTIDE SEQUENCE [LARGE SCALE GENOMIC DNA]</scope>
    <source>
        <strain evidence="3">98AG31 / pathotype 3-4-7</strain>
    </source>
</reference>
<dbReference type="KEGG" id="mlr:MELLADRAFT_112323"/>
<feature type="compositionally biased region" description="Low complexity" evidence="1">
    <location>
        <begin position="348"/>
        <end position="376"/>
    </location>
</feature>
<name>F4S643_MELLP</name>
<protein>
    <submittedName>
        <fullName evidence="2">Uncharacterized protein</fullName>
    </submittedName>
</protein>
<feature type="compositionally biased region" description="Basic residues" evidence="1">
    <location>
        <begin position="302"/>
        <end position="314"/>
    </location>
</feature>
<feature type="compositionally biased region" description="Basic and acidic residues" evidence="1">
    <location>
        <begin position="109"/>
        <end position="122"/>
    </location>
</feature>
<evidence type="ECO:0000313" key="2">
    <source>
        <dbReference type="EMBL" id="EGF99870.1"/>
    </source>
</evidence>
<accession>F4S643</accession>
<dbReference type="InParanoid" id="F4S643"/>
<feature type="compositionally biased region" description="Polar residues" evidence="1">
    <location>
        <begin position="191"/>
        <end position="243"/>
    </location>
</feature>
<feature type="compositionally biased region" description="Polar residues" evidence="1">
    <location>
        <begin position="255"/>
        <end position="267"/>
    </location>
</feature>
<dbReference type="Proteomes" id="UP000001072">
    <property type="component" value="Unassembled WGS sequence"/>
</dbReference>
<evidence type="ECO:0000313" key="3">
    <source>
        <dbReference type="Proteomes" id="UP000001072"/>
    </source>
</evidence>
<keyword evidence="3" id="KW-1185">Reference proteome</keyword>
<gene>
    <name evidence="2" type="ORF">MELLADRAFT_112323</name>
</gene>
<dbReference type="EMBL" id="GL883153">
    <property type="protein sequence ID" value="EGF99870.1"/>
    <property type="molecule type" value="Genomic_DNA"/>
</dbReference>
<proteinExistence type="predicted"/>
<feature type="compositionally biased region" description="Basic and acidic residues" evidence="1">
    <location>
        <begin position="65"/>
        <end position="96"/>
    </location>
</feature>
<dbReference type="AlphaFoldDB" id="F4S643"/>
<sequence>MIAGNSLMRLPQEPLVVNNPLMGFTTFSAKFFEFRTWLGVTTEPVQLSTSIDSSLDSSTNLRFIKREDETAERPSSDQQKPENQKKKEKTKVEKDIKGKKKMGQSTNHPNDKSLHGPKRTIDDNMAFDGSRRKNRTSAQATHMIHAPNQADHTHSISTHDSQTKLNLGNLTRLDLKKSKDGRRKKPFGYDLTNSKNRNQTMNGSNHKSSRPTSQPAHMTQALSEDGNANRTTSQNTHKPASKNSELKTKKKKTGQGVTKNQNSTSSDPGIHSSRNSKHTVETSNKGASSRNMTTNRTGKDKGSKKKMTMKKGKAHNLTAPSNSSSRIVPGPSPPVRNETQVPTPVSQAPMETPSPSPTTSEATPTATPESASRAAPDGSASGATPGITPDANTGATPDQSPQDGPARNDGTPMTSKNDTIDQDTQAEKPKTSEASPDPMTSWIITFKMNATEGAIIKYNYSPVLKGLAASVPDRSFTALSKDPNIDSFDPDTVMSAQPNLDGGPVMGDADVVSEDG</sequence>
<dbReference type="RefSeq" id="XP_007416861.1">
    <property type="nucleotide sequence ID" value="XM_007416799.1"/>
</dbReference>